<sequence>MSDLFMDMHRRRRRWHSHQTTPPTSTSPSTTTTTTTSESPSSTQHIINDHNTFSHHNKMTTNDAADAAYNANYNKLKEPKEGKCENYDYDDNDEFANILSLKLRKPKHWKWELSTSKSCSNIALPRILLYDHKGQLLVDAQDDNESVYKQEDFEKPKRDKSKKRSHQSKQERSATTNLTHSIRKALEKEFNGLQIQEATPSPEPYANMSNSSHRSRKAIDFNTTDLPDYSLSRRSSSLRGVRFNIENDDDQAYYTSQIPEFLPTPPSTTTPTSSSSGPREKRKYRRSQSSGRSSAHSESILERFSYQKGRFSSPEYAEEKEVQHGPRYFLRTSKAGTLVVQEDSFSQHPRRRRRTIKNRSTESLQSGQKSLLSSTPPAQTQSAYNSPTRANDLSRNTSRKQQPIRRHLTDGNILLNKQLSTSEEDIATAAAVAVGQKQMENVNSRHLRKYGQARNQAKDLDYSADVHQNGKVR</sequence>
<dbReference type="EMBL" id="JRES01001070">
    <property type="protein sequence ID" value="KNC25792.1"/>
    <property type="molecule type" value="Genomic_DNA"/>
</dbReference>
<feature type="compositionally biased region" description="Basic residues" evidence="1">
    <location>
        <begin position="158"/>
        <end position="167"/>
    </location>
</feature>
<feature type="region of interest" description="Disordered" evidence="1">
    <location>
        <begin position="340"/>
        <end position="409"/>
    </location>
</feature>
<proteinExistence type="predicted"/>
<gene>
    <name evidence="2" type="ORF">FF38_05463</name>
</gene>
<name>A0A0L0C0G7_LUCCU</name>
<dbReference type="Proteomes" id="UP000037069">
    <property type="component" value="Unassembled WGS sequence"/>
</dbReference>
<feature type="region of interest" description="Disordered" evidence="1">
    <location>
        <begin position="450"/>
        <end position="473"/>
    </location>
</feature>
<keyword evidence="3" id="KW-1185">Reference proteome</keyword>
<evidence type="ECO:0000313" key="3">
    <source>
        <dbReference type="Proteomes" id="UP000037069"/>
    </source>
</evidence>
<dbReference type="OMA" id="LRKPKHW"/>
<evidence type="ECO:0000256" key="1">
    <source>
        <dbReference type="SAM" id="MobiDB-lite"/>
    </source>
</evidence>
<feature type="compositionally biased region" description="Basic and acidic residues" evidence="1">
    <location>
        <begin position="147"/>
        <end position="157"/>
    </location>
</feature>
<dbReference type="OrthoDB" id="165498at2759"/>
<feature type="region of interest" description="Disordered" evidence="1">
    <location>
        <begin position="147"/>
        <end position="180"/>
    </location>
</feature>
<comment type="caution">
    <text evidence="2">The sequence shown here is derived from an EMBL/GenBank/DDBJ whole genome shotgun (WGS) entry which is preliminary data.</text>
</comment>
<dbReference type="AlphaFoldDB" id="A0A0L0C0G7"/>
<feature type="compositionally biased region" description="Basic residues" evidence="1">
    <location>
        <begin position="348"/>
        <end position="357"/>
    </location>
</feature>
<reference evidence="2 3" key="1">
    <citation type="journal article" date="2015" name="Nat. Commun.">
        <title>Lucilia cuprina genome unlocks parasitic fly biology to underpin future interventions.</title>
        <authorList>
            <person name="Anstead C.A."/>
            <person name="Korhonen P.K."/>
            <person name="Young N.D."/>
            <person name="Hall R.S."/>
            <person name="Jex A.R."/>
            <person name="Murali S.C."/>
            <person name="Hughes D.S."/>
            <person name="Lee S.F."/>
            <person name="Perry T."/>
            <person name="Stroehlein A.J."/>
            <person name="Ansell B.R."/>
            <person name="Breugelmans B."/>
            <person name="Hofmann A."/>
            <person name="Qu J."/>
            <person name="Dugan S."/>
            <person name="Lee S.L."/>
            <person name="Chao H."/>
            <person name="Dinh H."/>
            <person name="Han Y."/>
            <person name="Doddapaneni H.V."/>
            <person name="Worley K.C."/>
            <person name="Muzny D.M."/>
            <person name="Ioannidis P."/>
            <person name="Waterhouse R.M."/>
            <person name="Zdobnov E.M."/>
            <person name="James P.J."/>
            <person name="Bagnall N.H."/>
            <person name="Kotze A.C."/>
            <person name="Gibbs R.A."/>
            <person name="Richards S."/>
            <person name="Batterham P."/>
            <person name="Gasser R.B."/>
        </authorList>
    </citation>
    <scope>NUCLEOTIDE SEQUENCE [LARGE SCALE GENOMIC DNA]</scope>
    <source>
        <strain evidence="2 3">LS</strain>
        <tissue evidence="2">Full body</tissue>
    </source>
</reference>
<feature type="compositionally biased region" description="Polar residues" evidence="1">
    <location>
        <begin position="375"/>
        <end position="401"/>
    </location>
</feature>
<organism evidence="2 3">
    <name type="scientific">Lucilia cuprina</name>
    <name type="common">Green bottle fly</name>
    <name type="synonym">Australian sheep blowfly</name>
    <dbReference type="NCBI Taxonomy" id="7375"/>
    <lineage>
        <taxon>Eukaryota</taxon>
        <taxon>Metazoa</taxon>
        <taxon>Ecdysozoa</taxon>
        <taxon>Arthropoda</taxon>
        <taxon>Hexapoda</taxon>
        <taxon>Insecta</taxon>
        <taxon>Pterygota</taxon>
        <taxon>Neoptera</taxon>
        <taxon>Endopterygota</taxon>
        <taxon>Diptera</taxon>
        <taxon>Brachycera</taxon>
        <taxon>Muscomorpha</taxon>
        <taxon>Oestroidea</taxon>
        <taxon>Calliphoridae</taxon>
        <taxon>Luciliinae</taxon>
        <taxon>Lucilia</taxon>
    </lineage>
</organism>
<dbReference type="STRING" id="7375.A0A0L0C0G7"/>
<protein>
    <submittedName>
        <fullName evidence="2">Uncharacterized protein</fullName>
    </submittedName>
</protein>
<feature type="region of interest" description="Disordered" evidence="1">
    <location>
        <begin position="1"/>
        <end position="48"/>
    </location>
</feature>
<dbReference type="Pfam" id="PF16063">
    <property type="entry name" value="DUF4805"/>
    <property type="match status" value="1"/>
</dbReference>
<feature type="compositionally biased region" description="Low complexity" evidence="1">
    <location>
        <begin position="20"/>
        <end position="43"/>
    </location>
</feature>
<accession>A0A0L0C0G7</accession>
<feature type="region of interest" description="Disordered" evidence="1">
    <location>
        <begin position="196"/>
        <end position="231"/>
    </location>
</feature>
<dbReference type="InterPro" id="IPR032064">
    <property type="entry name" value="DUF4805"/>
</dbReference>
<feature type="compositionally biased region" description="Low complexity" evidence="1">
    <location>
        <begin position="363"/>
        <end position="374"/>
    </location>
</feature>
<feature type="region of interest" description="Disordered" evidence="1">
    <location>
        <begin position="258"/>
        <end position="301"/>
    </location>
</feature>
<feature type="compositionally biased region" description="Low complexity" evidence="1">
    <location>
        <begin position="287"/>
        <end position="298"/>
    </location>
</feature>
<evidence type="ECO:0000313" key="2">
    <source>
        <dbReference type="EMBL" id="KNC25792.1"/>
    </source>
</evidence>